<reference evidence="9 18" key="3">
    <citation type="journal article" date="2019" name="Nat. Med.">
        <title>A library of human gut bacterial isolates paired with longitudinal multiomics data enables mechanistic microbiome research.</title>
        <authorList>
            <person name="Poyet M."/>
            <person name="Groussin M."/>
            <person name="Gibbons S.M."/>
            <person name="Avila-Pacheco J."/>
            <person name="Jiang X."/>
            <person name="Kearney S.M."/>
            <person name="Perrotta A.R."/>
            <person name="Berdy B."/>
            <person name="Zhao S."/>
            <person name="Lieberman T.D."/>
            <person name="Swanson P.K."/>
            <person name="Smith M."/>
            <person name="Roesemann S."/>
            <person name="Alexander J.E."/>
            <person name="Rich S.A."/>
            <person name="Livny J."/>
            <person name="Vlamakis H."/>
            <person name="Clish C."/>
            <person name="Bullock K."/>
            <person name="Deik A."/>
            <person name="Scott J."/>
            <person name="Pierce K.A."/>
            <person name="Xavier R.J."/>
            <person name="Alm E.J."/>
        </authorList>
    </citation>
    <scope>NUCLEOTIDE SEQUENCE [LARGE SCALE GENOMIC DNA]</scope>
    <source>
        <strain evidence="9 18">BIOML-A183</strain>
    </source>
</reference>
<sequence>MKKRVKSLPWVVSYASRNFVKFCLLWIFSLSSLMIQAQDNQRISIDLRGETLEAALWYLQNRTKFVFMYGTEDVANVTDITIRAKDKTITEILDECLEGTNLTYEISGSAIVIKKRQSQKITISGWVRDTNGEALPGATITIRGSKHGAIAGLDGQYTFNIPAQEGLILTYSFIGMEKKTVKYTGKKTINVTLNSSTSTEIDEVVVTGYQNIQRRDIVGSITSIKAKDIIMPSFTTIDQMLQGRVAGMVVTNTSSRVGTAPKIQIRGTSTLQGNRDPLWVVDGIIQEDFQVTLDSGDLMTKNLQDIIGNQISWLNPADIENITILKDASATAIYGSKASNGVIEITTKKNTTDRLTVNYSANFNIGQRPNYGMFNFMNSQERVRFSQEAFDAGVNYIETPYKDLNTYEGILRMLQEHDISDIEYRKLYNDMETRNTDWFKRLTRRSFSHTHNVSVSGGTNKFSYSASIGYNNSEGQEIGNDNERMTGRIALMLRPIEKLTINLTLNGSVSTTNGFFNEVNPMSYATNTNRIIDPDAYYMQRNGYNSKTGKIQTLSYNFINERDNSGSKARSNFMSASLDVNWRILDWVTYQFTGGYSNNNSTNESWATERTYYIANEYRGYDFNSVTPTSAEFKAAQLPFGGILYTNDNNQYSYNIQNKLQFSKAFNPDNRLNALLGMELRSSTAKGTANKVWGYVPDRGERIVAPTIPSEVITPNNPPTGWGILGDIYSRGWQRTDNTNNFLSFFATFAYSFKNRYVVNANVRNDASNVFGQDINHRIDPTYSFGLSWRASEEAFFQKHLKWITTLNFRGTFGIQGNALTRESPELILSQQGVQPGYNRYFSTIGQIPNPYLSWERTRNWNFGVDLELFRMFYMNLEYYTRRSNAVITVDLPFEYGIDDMKRNGGIIYNRGIEYTLSFTPIQKRDFSLNINLNASKNWNKGGETKIDRNTAMYLRGGSTQILKEGYPLSAFWSYSFAGLDGSNGKPMFNYVEVPDEEKSKSIDPTTYLVYSGETEPYFTGGLGFSFRYKSLSLNTSFSLLLGSKKRLPSPYSDFQGSGSMMPDPTKNVNRDLLNRWQKPGDEVYTNIPGLPTWPIEIGWTLPNTDSAESAIEMWEKSDAMVVSGSFLRCRNIGLSWQMKKEWCDKIHAKNLAINFNMDNIFVIASKRFNGFDPELENSIMPRSFSLGLNIGF</sequence>
<dbReference type="Proteomes" id="UP000181870">
    <property type="component" value="Unassembled WGS sequence"/>
</dbReference>
<dbReference type="Gene3D" id="2.40.170.20">
    <property type="entry name" value="TonB-dependent receptor, beta-barrel domain"/>
    <property type="match status" value="1"/>
</dbReference>
<evidence type="ECO:0000313" key="10">
    <source>
        <dbReference type="EMBL" id="MDC2406471.1"/>
    </source>
</evidence>
<evidence type="ECO:0000313" key="9">
    <source>
        <dbReference type="EMBL" id="KAA3808563.1"/>
    </source>
</evidence>
<evidence type="ECO:0000313" key="17">
    <source>
        <dbReference type="Proteomes" id="UP000286031"/>
    </source>
</evidence>
<dbReference type="InterPro" id="IPR023996">
    <property type="entry name" value="TonB-dep_OMP_SusC/RagA"/>
</dbReference>
<evidence type="ECO:0000313" key="12">
    <source>
        <dbReference type="EMBL" id="RGX08684.1"/>
    </source>
</evidence>
<dbReference type="EMBL" id="FNDO01000029">
    <property type="protein sequence ID" value="SDI18129.1"/>
    <property type="molecule type" value="Genomic_DNA"/>
</dbReference>
<reference evidence="12 17" key="2">
    <citation type="submission" date="2018-08" db="EMBL/GenBank/DDBJ databases">
        <title>A genome reference for cultivated species of the human gut microbiota.</title>
        <authorList>
            <person name="Zou Y."/>
            <person name="Xue W."/>
            <person name="Luo G."/>
        </authorList>
    </citation>
    <scope>NUCLEOTIDE SEQUENCE [LARGE SCALE GENOMIC DNA]</scope>
    <source>
        <strain evidence="12 17">AF04-46</strain>
    </source>
</reference>
<dbReference type="PROSITE" id="PS52016">
    <property type="entry name" value="TONB_DEPENDENT_REC_3"/>
    <property type="match status" value="1"/>
</dbReference>
<dbReference type="InterPro" id="IPR039426">
    <property type="entry name" value="TonB-dep_rcpt-like"/>
</dbReference>
<keyword evidence="3 7" id="KW-1134">Transmembrane beta strand</keyword>
<dbReference type="InterPro" id="IPR037066">
    <property type="entry name" value="Plug_dom_sf"/>
</dbReference>
<dbReference type="Gene3D" id="3.55.50.30">
    <property type="match status" value="1"/>
</dbReference>
<comment type="subcellular location">
    <subcellularLocation>
        <location evidence="1 7">Cell outer membrane</location>
        <topology evidence="1 7">Multi-pass membrane protein</topology>
    </subcellularLocation>
</comment>
<dbReference type="KEGG" id="boa:Bovatus_04578"/>
<evidence type="ECO:0000256" key="6">
    <source>
        <dbReference type="ARBA" id="ARBA00023237"/>
    </source>
</evidence>
<keyword evidence="4 7" id="KW-0812">Transmembrane</keyword>
<dbReference type="SUPFAM" id="SSF56935">
    <property type="entry name" value="Porins"/>
    <property type="match status" value="1"/>
</dbReference>
<dbReference type="InterPro" id="IPR011662">
    <property type="entry name" value="Secretin/TonB_short_N"/>
</dbReference>
<dbReference type="Pfam" id="PF13715">
    <property type="entry name" value="CarbopepD_reg_2"/>
    <property type="match status" value="1"/>
</dbReference>
<dbReference type="EMBL" id="JAQNWR010000001">
    <property type="protein sequence ID" value="MDC2406471.1"/>
    <property type="molecule type" value="Genomic_DNA"/>
</dbReference>
<dbReference type="Proteomes" id="UP000460135">
    <property type="component" value="Unassembled WGS sequence"/>
</dbReference>
<dbReference type="AlphaFoldDB" id="A0A1G8IGG2"/>
<dbReference type="EMBL" id="VWLX01000002">
    <property type="protein sequence ID" value="KAA3808563.1"/>
    <property type="molecule type" value="Genomic_DNA"/>
</dbReference>
<dbReference type="Pfam" id="PF07660">
    <property type="entry name" value="STN"/>
    <property type="match status" value="1"/>
</dbReference>
<keyword evidence="5 7" id="KW-0472">Membrane</keyword>
<evidence type="ECO:0000313" key="13">
    <source>
        <dbReference type="EMBL" id="SDB76451.1"/>
    </source>
</evidence>
<evidence type="ECO:0000313" key="16">
    <source>
        <dbReference type="Proteomes" id="UP000183670"/>
    </source>
</evidence>
<evidence type="ECO:0000256" key="3">
    <source>
        <dbReference type="ARBA" id="ARBA00022452"/>
    </source>
</evidence>
<reference evidence="10" key="4">
    <citation type="submission" date="2022-10" db="EMBL/GenBank/DDBJ databases">
        <title>Human gut microbiome strain richness.</title>
        <authorList>
            <person name="Chen-Liaw A."/>
        </authorList>
    </citation>
    <scope>NUCLEOTIDE SEQUENCE</scope>
    <source>
        <strain evidence="10">F7_m1001271B151109d0_201107</strain>
        <strain evidence="11">RTP21484st1_H8_RTP21484_190118</strain>
    </source>
</reference>
<keyword evidence="6 7" id="KW-0998">Cell outer membrane</keyword>
<dbReference type="InterPro" id="IPR012910">
    <property type="entry name" value="Plug_dom"/>
</dbReference>
<dbReference type="InterPro" id="IPR023997">
    <property type="entry name" value="TonB-dep_OMP_SusC/RagA_CS"/>
</dbReference>
<evidence type="ECO:0000313" key="14">
    <source>
        <dbReference type="EMBL" id="SDI18129.1"/>
    </source>
</evidence>
<gene>
    <name evidence="12" type="ORF">DWV35_14890</name>
    <name evidence="9" type="ORF">F3F51_04120</name>
    <name evidence="10" type="ORF">PO240_01125</name>
    <name evidence="11" type="ORF">PQ628_20450</name>
    <name evidence="13" type="ORF">SAMN05192581_100910</name>
    <name evidence="14" type="ORF">SAMN05192582_102944</name>
</gene>
<dbReference type="SUPFAM" id="SSF49464">
    <property type="entry name" value="Carboxypeptidase regulatory domain-like"/>
    <property type="match status" value="1"/>
</dbReference>
<feature type="domain" description="Secretin/TonB short N-terminal" evidence="8">
    <location>
        <begin position="65"/>
        <end position="116"/>
    </location>
</feature>
<dbReference type="Proteomes" id="UP000183670">
    <property type="component" value="Unassembled WGS sequence"/>
</dbReference>
<accession>A0A1G8IGG2</accession>
<dbReference type="NCBIfam" id="TIGR04057">
    <property type="entry name" value="SusC_RagA_signa"/>
    <property type="match status" value="1"/>
</dbReference>
<comment type="similarity">
    <text evidence="7">Belongs to the TonB-dependent receptor family.</text>
</comment>
<dbReference type="SMART" id="SM00965">
    <property type="entry name" value="STN"/>
    <property type="match status" value="1"/>
</dbReference>
<dbReference type="GO" id="GO:0009279">
    <property type="term" value="C:cell outer membrane"/>
    <property type="evidence" value="ECO:0007669"/>
    <property type="project" value="UniProtKB-SubCell"/>
</dbReference>
<dbReference type="InterPro" id="IPR008969">
    <property type="entry name" value="CarboxyPept-like_regulatory"/>
</dbReference>
<dbReference type="EMBL" id="QSBI01000019">
    <property type="protein sequence ID" value="RGX08684.1"/>
    <property type="molecule type" value="Genomic_DNA"/>
</dbReference>
<evidence type="ECO:0000313" key="11">
    <source>
        <dbReference type="EMBL" id="MDC7960573.1"/>
    </source>
</evidence>
<dbReference type="InterPro" id="IPR036942">
    <property type="entry name" value="Beta-barrel_TonB_sf"/>
</dbReference>
<protein>
    <submittedName>
        <fullName evidence="9">SusC/RagA family TonB-linked outer membrane protein</fullName>
    </submittedName>
    <submittedName>
        <fullName evidence="14">TonB-linked outer membrane protein, SusC/RagA family</fullName>
    </submittedName>
</protein>
<dbReference type="Gene3D" id="2.60.40.1120">
    <property type="entry name" value="Carboxypeptidase-like, regulatory domain"/>
    <property type="match status" value="1"/>
</dbReference>
<keyword evidence="2 7" id="KW-0813">Transport</keyword>
<dbReference type="Proteomes" id="UP001215078">
    <property type="component" value="Unassembled WGS sequence"/>
</dbReference>
<evidence type="ECO:0000313" key="15">
    <source>
        <dbReference type="Proteomes" id="UP000181870"/>
    </source>
</evidence>
<dbReference type="Gene3D" id="2.170.130.10">
    <property type="entry name" value="TonB-dependent receptor, plug domain"/>
    <property type="match status" value="1"/>
</dbReference>
<reference evidence="15 16" key="1">
    <citation type="submission" date="2016-10" db="EMBL/GenBank/DDBJ databases">
        <authorList>
            <person name="de Groot N.N."/>
        </authorList>
    </citation>
    <scope>NUCLEOTIDE SEQUENCE [LARGE SCALE GENOMIC DNA]</scope>
    <source>
        <strain evidence="13 16">NLAE-zl-C500</strain>
        <strain evidence="14 15">NLAE-zl-C57</strain>
    </source>
</reference>
<evidence type="ECO:0000313" key="18">
    <source>
        <dbReference type="Proteomes" id="UP000460135"/>
    </source>
</evidence>
<dbReference type="EMBL" id="FMYE01000009">
    <property type="protein sequence ID" value="SDB76451.1"/>
    <property type="molecule type" value="Genomic_DNA"/>
</dbReference>
<evidence type="ECO:0000259" key="8">
    <source>
        <dbReference type="SMART" id="SM00965"/>
    </source>
</evidence>
<dbReference type="NCBIfam" id="TIGR04056">
    <property type="entry name" value="OMP_RagA_SusC"/>
    <property type="match status" value="1"/>
</dbReference>
<dbReference type="EMBL" id="JAQQPO010000028">
    <property type="protein sequence ID" value="MDC7960573.1"/>
    <property type="molecule type" value="Genomic_DNA"/>
</dbReference>
<name>A0A1G8IGG2_BACOV</name>
<evidence type="ECO:0000256" key="1">
    <source>
        <dbReference type="ARBA" id="ARBA00004571"/>
    </source>
</evidence>
<proteinExistence type="inferred from homology"/>
<evidence type="ECO:0000256" key="7">
    <source>
        <dbReference type="PROSITE-ProRule" id="PRU01360"/>
    </source>
</evidence>
<evidence type="ECO:0000256" key="4">
    <source>
        <dbReference type="ARBA" id="ARBA00022692"/>
    </source>
</evidence>
<dbReference type="RefSeq" id="WP_004320878.1">
    <property type="nucleotide sequence ID" value="NZ_BAABYJ010000001.1"/>
</dbReference>
<evidence type="ECO:0000256" key="2">
    <source>
        <dbReference type="ARBA" id="ARBA00022448"/>
    </source>
</evidence>
<dbReference type="Proteomes" id="UP001214017">
    <property type="component" value="Unassembled WGS sequence"/>
</dbReference>
<dbReference type="Proteomes" id="UP000286031">
    <property type="component" value="Unassembled WGS sequence"/>
</dbReference>
<dbReference type="GeneID" id="29456205"/>
<organism evidence="14 15">
    <name type="scientific">Bacteroides ovatus</name>
    <dbReference type="NCBI Taxonomy" id="28116"/>
    <lineage>
        <taxon>Bacteria</taxon>
        <taxon>Pseudomonadati</taxon>
        <taxon>Bacteroidota</taxon>
        <taxon>Bacteroidia</taxon>
        <taxon>Bacteroidales</taxon>
        <taxon>Bacteroidaceae</taxon>
        <taxon>Bacteroides</taxon>
    </lineage>
</organism>
<evidence type="ECO:0000256" key="5">
    <source>
        <dbReference type="ARBA" id="ARBA00023136"/>
    </source>
</evidence>
<dbReference type="Pfam" id="PF07715">
    <property type="entry name" value="Plug"/>
    <property type="match status" value="1"/>
</dbReference>